<evidence type="ECO:0000256" key="5">
    <source>
        <dbReference type="ARBA" id="ARBA00022490"/>
    </source>
</evidence>
<dbReference type="GO" id="GO:0071949">
    <property type="term" value="F:FAD binding"/>
    <property type="evidence" value="ECO:0007669"/>
    <property type="project" value="TreeGrafter"/>
</dbReference>
<sequence>METLDELNTKLTERLHDFGLECYPFKIGWYNERVKSGFQLEYHEDTLCFVVISSPSFFEKGFIPFVRNDTENGSNLKQDYLDQAISSCLKTAIQSIPNYDVSVLHDYEMRPGTRRPKVLVQTAGHVSGAVYLYQKTDINNPPWSTDQAIYGVCLHPNYIGWFALRAVIIFQKVLVPDLVFKPPKDILVDETKKIELLNRYNKNWQDYSFRDILPPTERYSKLQQEYFSTPPSERSRLIELFKAN</sequence>
<evidence type="ECO:0000256" key="9">
    <source>
        <dbReference type="ARBA" id="ARBA00022857"/>
    </source>
</evidence>
<evidence type="ECO:0000313" key="12">
    <source>
        <dbReference type="EMBL" id="CAH0099376.1"/>
    </source>
</evidence>
<dbReference type="Pfam" id="PF16690">
    <property type="entry name" value="MMACHC"/>
    <property type="match status" value="1"/>
</dbReference>
<keyword evidence="7" id="KW-0288">FMN</keyword>
<name>A0A8J2RGM8_9CRUS</name>
<keyword evidence="13" id="KW-1185">Reference proteome</keyword>
<dbReference type="GO" id="GO:0032451">
    <property type="term" value="F:demethylase activity"/>
    <property type="evidence" value="ECO:0007669"/>
    <property type="project" value="TreeGrafter"/>
</dbReference>
<keyword evidence="8" id="KW-0274">FAD</keyword>
<dbReference type="GO" id="GO:0009235">
    <property type="term" value="P:cobalamin metabolic process"/>
    <property type="evidence" value="ECO:0007669"/>
    <property type="project" value="TreeGrafter"/>
</dbReference>
<comment type="cofactor">
    <cofactor evidence="2">
        <name>FAD</name>
        <dbReference type="ChEBI" id="CHEBI:57692"/>
    </cofactor>
</comment>
<proteinExistence type="inferred from homology"/>
<comment type="cofactor">
    <cofactor evidence="1">
        <name>FMN</name>
        <dbReference type="ChEBI" id="CHEBI:58210"/>
    </cofactor>
</comment>
<dbReference type="InterPro" id="IPR032037">
    <property type="entry name" value="MMACHC"/>
</dbReference>
<evidence type="ECO:0000256" key="1">
    <source>
        <dbReference type="ARBA" id="ARBA00001917"/>
    </source>
</evidence>
<evidence type="ECO:0000313" key="13">
    <source>
        <dbReference type="Proteomes" id="UP000789390"/>
    </source>
</evidence>
<dbReference type="CDD" id="cd12959">
    <property type="entry name" value="MMACHC-like"/>
    <property type="match status" value="1"/>
</dbReference>
<evidence type="ECO:0000256" key="11">
    <source>
        <dbReference type="ARBA" id="ARBA00031313"/>
    </source>
</evidence>
<dbReference type="GO" id="GO:0005737">
    <property type="term" value="C:cytoplasm"/>
    <property type="evidence" value="ECO:0007669"/>
    <property type="project" value="UniProtKB-SubCell"/>
</dbReference>
<protein>
    <recommendedName>
        <fullName evidence="11">Cyanocobalamin reductase (cyanide-eliminating)</fullName>
    </recommendedName>
</protein>
<keyword evidence="9" id="KW-0521">NADP</keyword>
<evidence type="ECO:0000256" key="8">
    <source>
        <dbReference type="ARBA" id="ARBA00022827"/>
    </source>
</evidence>
<evidence type="ECO:0000256" key="4">
    <source>
        <dbReference type="ARBA" id="ARBA00007762"/>
    </source>
</evidence>
<keyword evidence="5" id="KW-0963">Cytoplasm</keyword>
<dbReference type="PANTHER" id="PTHR31457">
    <property type="entry name" value="METHYLMALONIC ACIDURIA AND HOMOCYSTINURIA TYPE C PROTEIN"/>
    <property type="match status" value="1"/>
</dbReference>
<evidence type="ECO:0000256" key="10">
    <source>
        <dbReference type="ARBA" id="ARBA00023002"/>
    </source>
</evidence>
<comment type="similarity">
    <text evidence="4">Belongs to the MMACHC family.</text>
</comment>
<evidence type="ECO:0000256" key="6">
    <source>
        <dbReference type="ARBA" id="ARBA00022630"/>
    </source>
</evidence>
<evidence type="ECO:0000256" key="2">
    <source>
        <dbReference type="ARBA" id="ARBA00001974"/>
    </source>
</evidence>
<keyword evidence="10" id="KW-0560">Oxidoreductase</keyword>
<organism evidence="12 13">
    <name type="scientific">Daphnia galeata</name>
    <dbReference type="NCBI Taxonomy" id="27404"/>
    <lineage>
        <taxon>Eukaryota</taxon>
        <taxon>Metazoa</taxon>
        <taxon>Ecdysozoa</taxon>
        <taxon>Arthropoda</taxon>
        <taxon>Crustacea</taxon>
        <taxon>Branchiopoda</taxon>
        <taxon>Diplostraca</taxon>
        <taxon>Cladocera</taxon>
        <taxon>Anomopoda</taxon>
        <taxon>Daphniidae</taxon>
        <taxon>Daphnia</taxon>
    </lineage>
</organism>
<dbReference type="OrthoDB" id="409189at2759"/>
<comment type="subcellular location">
    <subcellularLocation>
        <location evidence="3">Cytoplasm</location>
    </subcellularLocation>
</comment>
<dbReference type="Proteomes" id="UP000789390">
    <property type="component" value="Unassembled WGS sequence"/>
</dbReference>
<dbReference type="AlphaFoldDB" id="A0A8J2RGM8"/>
<evidence type="ECO:0000256" key="3">
    <source>
        <dbReference type="ARBA" id="ARBA00004496"/>
    </source>
</evidence>
<dbReference type="EMBL" id="CAKKLH010000018">
    <property type="protein sequence ID" value="CAH0099376.1"/>
    <property type="molecule type" value="Genomic_DNA"/>
</dbReference>
<evidence type="ECO:0000256" key="7">
    <source>
        <dbReference type="ARBA" id="ARBA00022643"/>
    </source>
</evidence>
<dbReference type="GO" id="GO:0033787">
    <property type="term" value="F:cyanocobalamin reductase (cyanide-eliminating) (NADP+) activity"/>
    <property type="evidence" value="ECO:0007669"/>
    <property type="project" value="TreeGrafter"/>
</dbReference>
<dbReference type="PANTHER" id="PTHR31457:SF2">
    <property type="entry name" value="CYANOCOBALAMIN REDUCTASE _ ALKYLCOBALAMIN DEALKYLASE"/>
    <property type="match status" value="1"/>
</dbReference>
<gene>
    <name evidence="12" type="ORF">DGAL_LOCUS1510</name>
</gene>
<keyword evidence="6" id="KW-0285">Flavoprotein</keyword>
<accession>A0A8J2RGM8</accession>
<comment type="caution">
    <text evidence="12">The sequence shown here is derived from an EMBL/GenBank/DDBJ whole genome shotgun (WGS) entry which is preliminary data.</text>
</comment>
<reference evidence="12" key="1">
    <citation type="submission" date="2021-11" db="EMBL/GenBank/DDBJ databases">
        <authorList>
            <person name="Schell T."/>
        </authorList>
    </citation>
    <scope>NUCLEOTIDE SEQUENCE</scope>
    <source>
        <strain evidence="12">M5</strain>
    </source>
</reference>